<dbReference type="SUPFAM" id="SSF81383">
    <property type="entry name" value="F-box domain"/>
    <property type="match status" value="1"/>
</dbReference>
<reference evidence="2" key="1">
    <citation type="submission" date="2023-03" db="EMBL/GenBank/DDBJ databases">
        <title>Massive genome expansion in bonnet fungi (Mycena s.s.) driven by repeated elements and novel gene families across ecological guilds.</title>
        <authorList>
            <consortium name="Lawrence Berkeley National Laboratory"/>
            <person name="Harder C.B."/>
            <person name="Miyauchi S."/>
            <person name="Viragh M."/>
            <person name="Kuo A."/>
            <person name="Thoen E."/>
            <person name="Andreopoulos B."/>
            <person name="Lu D."/>
            <person name="Skrede I."/>
            <person name="Drula E."/>
            <person name="Henrissat B."/>
            <person name="Morin E."/>
            <person name="Kohler A."/>
            <person name="Barry K."/>
            <person name="LaButti K."/>
            <person name="Morin E."/>
            <person name="Salamov A."/>
            <person name="Lipzen A."/>
            <person name="Mereny Z."/>
            <person name="Hegedus B."/>
            <person name="Baldrian P."/>
            <person name="Stursova M."/>
            <person name="Weitz H."/>
            <person name="Taylor A."/>
            <person name="Grigoriev I.V."/>
            <person name="Nagy L.G."/>
            <person name="Martin F."/>
            <person name="Kauserud H."/>
        </authorList>
    </citation>
    <scope>NUCLEOTIDE SEQUENCE</scope>
    <source>
        <strain evidence="2">CBHHK067</strain>
    </source>
</reference>
<dbReference type="Proteomes" id="UP001221757">
    <property type="component" value="Unassembled WGS sequence"/>
</dbReference>
<evidence type="ECO:0000259" key="1">
    <source>
        <dbReference type="Pfam" id="PF12937"/>
    </source>
</evidence>
<dbReference type="Gene3D" id="3.80.10.10">
    <property type="entry name" value="Ribonuclease Inhibitor"/>
    <property type="match status" value="1"/>
</dbReference>
<dbReference type="SUPFAM" id="SSF52047">
    <property type="entry name" value="RNI-like"/>
    <property type="match status" value="1"/>
</dbReference>
<dbReference type="InterPro" id="IPR036047">
    <property type="entry name" value="F-box-like_dom_sf"/>
</dbReference>
<feature type="domain" description="F-box" evidence="1">
    <location>
        <begin position="45"/>
        <end position="100"/>
    </location>
</feature>
<name>A0AAD7GXP5_MYCRO</name>
<proteinExistence type="predicted"/>
<organism evidence="2 3">
    <name type="scientific">Mycena rosella</name>
    <name type="common">Pink bonnet</name>
    <name type="synonym">Agaricus rosellus</name>
    <dbReference type="NCBI Taxonomy" id="1033263"/>
    <lineage>
        <taxon>Eukaryota</taxon>
        <taxon>Fungi</taxon>
        <taxon>Dikarya</taxon>
        <taxon>Basidiomycota</taxon>
        <taxon>Agaricomycotina</taxon>
        <taxon>Agaricomycetes</taxon>
        <taxon>Agaricomycetidae</taxon>
        <taxon>Agaricales</taxon>
        <taxon>Marasmiineae</taxon>
        <taxon>Mycenaceae</taxon>
        <taxon>Mycena</taxon>
    </lineage>
</organism>
<dbReference type="InterPro" id="IPR032675">
    <property type="entry name" value="LRR_dom_sf"/>
</dbReference>
<gene>
    <name evidence="2" type="ORF">B0H17DRAFT_1032716</name>
</gene>
<dbReference type="Pfam" id="PF12937">
    <property type="entry name" value="F-box-like"/>
    <property type="match status" value="1"/>
</dbReference>
<sequence length="547" mass="60703">MEFDGPGFDGIALLIQRFRESLPPAREVVVEALAQPATIDPSYIHLLPPEILSLVFAFLIEKADDHWSAIWAFHDLCSCARTCGGWRSILLESPALWAELAAYSQDGICGAFIEQFGLANGAPIALDAIISFPSPLLAGFLLPGTAKNQPAIITQDVLRGLRHPQGHRRIYIESNEFKELLRAMQRPAPDLTSLALKQNVMHFFSSTEVCRFDWELFARTTPNLRHLRLDGFSNVWGSPLIHNLTTLHLSRSFSTELSPVSALSAPVVLSTLRNSPRLEVLHVSGYELPAHIGPQRPSLDPDLVVALPRLRRLELAGQGSGMFALLLHLRIPQHLADGMSLTCTHSSPQMILDIFAYVDHSASRRFEALECTAGQVQLELRFRQSGVEIGVLVQYYVVHTVLPILPFAHVKELTARYDPTREGNSLDLWGLLLRYLSVVERISVPPGLLTGLARLLIRGLSTQGGLVPALRTLALECDAVDGNLNSLNHPRGPCYSYLDSIPESHPLNECIASRRDADGREELEVMYICNVPDDEHVPPLARMFQYE</sequence>
<evidence type="ECO:0000313" key="3">
    <source>
        <dbReference type="Proteomes" id="UP001221757"/>
    </source>
</evidence>
<dbReference type="EMBL" id="JARKIE010000005">
    <property type="protein sequence ID" value="KAJ7707442.1"/>
    <property type="molecule type" value="Genomic_DNA"/>
</dbReference>
<dbReference type="AlphaFoldDB" id="A0AAD7GXP5"/>
<protein>
    <recommendedName>
        <fullName evidence="1">F-box domain-containing protein</fullName>
    </recommendedName>
</protein>
<evidence type="ECO:0000313" key="2">
    <source>
        <dbReference type="EMBL" id="KAJ7707442.1"/>
    </source>
</evidence>
<dbReference type="InterPro" id="IPR001810">
    <property type="entry name" value="F-box_dom"/>
</dbReference>
<accession>A0AAD7GXP5</accession>
<keyword evidence="3" id="KW-1185">Reference proteome</keyword>
<comment type="caution">
    <text evidence="2">The sequence shown here is derived from an EMBL/GenBank/DDBJ whole genome shotgun (WGS) entry which is preliminary data.</text>
</comment>
<dbReference type="Gene3D" id="1.20.1280.50">
    <property type="match status" value="1"/>
</dbReference>